<dbReference type="InterPro" id="IPR012409">
    <property type="entry name" value="Sirohaem_synth"/>
</dbReference>
<keyword evidence="5 16" id="KW-0808">Transferase</keyword>
<dbReference type="Pfam" id="PF00590">
    <property type="entry name" value="TP_methylase"/>
    <property type="match status" value="1"/>
</dbReference>
<name>H8L200_FRAAD</name>
<evidence type="ECO:0000259" key="19">
    <source>
        <dbReference type="Pfam" id="PF14824"/>
    </source>
</evidence>
<evidence type="ECO:0000256" key="14">
    <source>
        <dbReference type="ARBA" id="ARBA00060548"/>
    </source>
</evidence>
<dbReference type="CDD" id="cd11642">
    <property type="entry name" value="SUMT"/>
    <property type="match status" value="1"/>
</dbReference>
<evidence type="ECO:0000256" key="4">
    <source>
        <dbReference type="ARBA" id="ARBA00022603"/>
    </source>
</evidence>
<dbReference type="GO" id="GO:0019354">
    <property type="term" value="P:siroheme biosynthetic process"/>
    <property type="evidence" value="ECO:0007669"/>
    <property type="project" value="UniProtKB-UniPathway"/>
</dbReference>
<dbReference type="InterPro" id="IPR014776">
    <property type="entry name" value="4pyrrole_Mease_sub2"/>
</dbReference>
<dbReference type="HOGENOM" id="CLU_011276_2_2_6"/>
<dbReference type="PANTHER" id="PTHR45790:SF1">
    <property type="entry name" value="SIROHEME SYNTHASE"/>
    <property type="match status" value="1"/>
</dbReference>
<keyword evidence="3" id="KW-0169">Cobalamin biosynthesis</keyword>
<evidence type="ECO:0000313" key="21">
    <source>
        <dbReference type="Proteomes" id="UP000005234"/>
    </source>
</evidence>
<keyword evidence="8" id="KW-0520">NAD</keyword>
<organism evidence="20 21">
    <name type="scientific">Frateuria aurantia (strain ATCC 33424 / DSM 6220 / KCTC 2777 / LMG 1558 / NBRC 3245 / NCIMB 13370)</name>
    <name type="common">Acetobacter aurantius</name>
    <dbReference type="NCBI Taxonomy" id="767434"/>
    <lineage>
        <taxon>Bacteria</taxon>
        <taxon>Pseudomonadati</taxon>
        <taxon>Pseudomonadota</taxon>
        <taxon>Gammaproteobacteria</taxon>
        <taxon>Lysobacterales</taxon>
        <taxon>Rhodanobacteraceae</taxon>
        <taxon>Frateuria</taxon>
    </lineage>
</organism>
<evidence type="ECO:0000256" key="2">
    <source>
        <dbReference type="ARBA" id="ARBA00005879"/>
    </source>
</evidence>
<evidence type="ECO:0000313" key="20">
    <source>
        <dbReference type="EMBL" id="AFC87255.1"/>
    </source>
</evidence>
<evidence type="ECO:0000256" key="11">
    <source>
        <dbReference type="ARBA" id="ARBA00023268"/>
    </source>
</evidence>
<evidence type="ECO:0000259" key="18">
    <source>
        <dbReference type="Pfam" id="PF10414"/>
    </source>
</evidence>
<dbReference type="eggNOG" id="COG1648">
    <property type="taxonomic scope" value="Bacteria"/>
</dbReference>
<dbReference type="SUPFAM" id="SSF53790">
    <property type="entry name" value="Tetrapyrrole methylase"/>
    <property type="match status" value="1"/>
</dbReference>
<dbReference type="Pfam" id="PF14824">
    <property type="entry name" value="Sirohm_synth_M"/>
    <property type="match status" value="1"/>
</dbReference>
<dbReference type="Gene3D" id="3.40.1010.10">
    <property type="entry name" value="Cobalt-precorrin-4 Transmethylase, Domain 1"/>
    <property type="match status" value="1"/>
</dbReference>
<evidence type="ECO:0000256" key="1">
    <source>
        <dbReference type="ARBA" id="ARBA00005010"/>
    </source>
</evidence>
<dbReference type="STRING" id="767434.Fraau_2925"/>
<feature type="domain" description="Sirohaem synthase dimerisation" evidence="18">
    <location>
        <begin position="181"/>
        <end position="238"/>
    </location>
</feature>
<dbReference type="PIRSF" id="PIRSF036426">
    <property type="entry name" value="Sirohaem_synth"/>
    <property type="match status" value="1"/>
</dbReference>
<evidence type="ECO:0000256" key="13">
    <source>
        <dbReference type="ARBA" id="ARBA00047561"/>
    </source>
</evidence>
<dbReference type="NCBIfam" id="TIGR01469">
    <property type="entry name" value="cobA_cysG_Cterm"/>
    <property type="match status" value="1"/>
</dbReference>
<comment type="pathway">
    <text evidence="1">Porphyrin-containing compound metabolism; siroheme biosynthesis; sirohydrochlorin from precorrin-2: step 1/1.</text>
</comment>
<dbReference type="NCBIfam" id="NF004790">
    <property type="entry name" value="PRK06136.1"/>
    <property type="match status" value="1"/>
</dbReference>
<dbReference type="InterPro" id="IPR006367">
    <property type="entry name" value="Sirohaem_synthase_N"/>
</dbReference>
<feature type="active site" description="Proton acceptor" evidence="15">
    <location>
        <position position="281"/>
    </location>
</feature>
<dbReference type="UniPathway" id="UPA00262">
    <property type="reaction ID" value="UER00211"/>
</dbReference>
<dbReference type="GO" id="GO:0004851">
    <property type="term" value="F:uroporphyrin-III C-methyltransferase activity"/>
    <property type="evidence" value="ECO:0007669"/>
    <property type="project" value="InterPro"/>
</dbReference>
<evidence type="ECO:0000256" key="7">
    <source>
        <dbReference type="ARBA" id="ARBA00023002"/>
    </source>
</evidence>
<dbReference type="Gene3D" id="3.40.50.720">
    <property type="entry name" value="NAD(P)-binding Rossmann-like Domain"/>
    <property type="match status" value="1"/>
</dbReference>
<dbReference type="FunFam" id="3.40.1010.10:FF:000001">
    <property type="entry name" value="Siroheme synthase"/>
    <property type="match status" value="1"/>
</dbReference>
<dbReference type="PANTHER" id="PTHR45790">
    <property type="entry name" value="SIROHEME SYNTHASE-RELATED"/>
    <property type="match status" value="1"/>
</dbReference>
<dbReference type="InterPro" id="IPR000878">
    <property type="entry name" value="4pyrrol_Mease"/>
</dbReference>
<dbReference type="eggNOG" id="COG0007">
    <property type="taxonomic scope" value="Bacteria"/>
</dbReference>
<keyword evidence="4 16" id="KW-0489">Methyltransferase</keyword>
<evidence type="ECO:0000256" key="12">
    <source>
        <dbReference type="ARBA" id="ARBA00025705"/>
    </source>
</evidence>
<evidence type="ECO:0000256" key="15">
    <source>
        <dbReference type="PIRSR" id="PIRSR036426-1"/>
    </source>
</evidence>
<dbReference type="GO" id="GO:0009236">
    <property type="term" value="P:cobalamin biosynthetic process"/>
    <property type="evidence" value="ECO:0007669"/>
    <property type="project" value="UniProtKB-KW"/>
</dbReference>
<evidence type="ECO:0000256" key="9">
    <source>
        <dbReference type="ARBA" id="ARBA00023239"/>
    </source>
</evidence>
<dbReference type="Pfam" id="PF10414">
    <property type="entry name" value="CysG_dimeriser"/>
    <property type="match status" value="1"/>
</dbReference>
<dbReference type="Gene3D" id="3.30.950.10">
    <property type="entry name" value="Methyltransferase, Cobalt-precorrin-4 Transmethylase, Domain 2"/>
    <property type="match status" value="1"/>
</dbReference>
<evidence type="ECO:0000256" key="8">
    <source>
        <dbReference type="ARBA" id="ARBA00023027"/>
    </source>
</evidence>
<dbReference type="KEGG" id="fau:Fraau_2925"/>
<comment type="pathway">
    <text evidence="14">Cofactor biosynthesis; adenosylcobalamin biosynthesis; precorrin-2 from uroporphyrinogen III: step 1/1.</text>
</comment>
<keyword evidence="9" id="KW-0456">Lyase</keyword>
<keyword evidence="11" id="KW-0511">Multifunctional enzyme</keyword>
<gene>
    <name evidence="20" type="ordered locus">Fraau_2925</name>
</gene>
<dbReference type="AlphaFoldDB" id="H8L200"/>
<dbReference type="Gene3D" id="3.30.160.110">
    <property type="entry name" value="Siroheme synthase, domain 2"/>
    <property type="match status" value="1"/>
</dbReference>
<dbReference type="GO" id="GO:0032259">
    <property type="term" value="P:methylation"/>
    <property type="evidence" value="ECO:0007669"/>
    <property type="project" value="UniProtKB-KW"/>
</dbReference>
<keyword evidence="6" id="KW-0949">S-adenosyl-L-methionine</keyword>
<dbReference type="GO" id="GO:0051287">
    <property type="term" value="F:NAD binding"/>
    <property type="evidence" value="ECO:0007669"/>
    <property type="project" value="InterPro"/>
</dbReference>
<comment type="catalytic activity">
    <reaction evidence="13">
        <text>precorrin-2 + NAD(+) = sirohydrochlorin + NADH + 2 H(+)</text>
        <dbReference type="Rhea" id="RHEA:15613"/>
        <dbReference type="ChEBI" id="CHEBI:15378"/>
        <dbReference type="ChEBI" id="CHEBI:57540"/>
        <dbReference type="ChEBI" id="CHEBI:57945"/>
        <dbReference type="ChEBI" id="CHEBI:58351"/>
        <dbReference type="ChEBI" id="CHEBI:58827"/>
        <dbReference type="EC" id="1.3.1.76"/>
    </reaction>
</comment>
<comment type="pathway">
    <text evidence="12">Porphyrin-containing compound metabolism; siroheme biosynthesis; precorrin-2 from uroporphyrinogen III: step 1/1.</text>
</comment>
<feature type="active site" description="Proton donor" evidence="15">
    <location>
        <position position="303"/>
    </location>
</feature>
<dbReference type="InterPro" id="IPR035996">
    <property type="entry name" value="4pyrrol_Methylase_sf"/>
</dbReference>
<dbReference type="InterPro" id="IPR003043">
    <property type="entry name" value="Uropor_MeTrfase_CS"/>
</dbReference>
<evidence type="ECO:0000256" key="5">
    <source>
        <dbReference type="ARBA" id="ARBA00022679"/>
    </source>
</evidence>
<dbReference type="InterPro" id="IPR014777">
    <property type="entry name" value="4pyrrole_Mease_sub1"/>
</dbReference>
<dbReference type="InterPro" id="IPR028281">
    <property type="entry name" value="Sirohaem_synthase_central"/>
</dbReference>
<dbReference type="Proteomes" id="UP000005234">
    <property type="component" value="Chromosome"/>
</dbReference>
<evidence type="ECO:0000256" key="10">
    <source>
        <dbReference type="ARBA" id="ARBA00023244"/>
    </source>
</evidence>
<proteinExistence type="inferred from homology"/>
<dbReference type="FunFam" id="3.30.950.10:FF:000001">
    <property type="entry name" value="Siroheme synthase"/>
    <property type="match status" value="1"/>
</dbReference>
<dbReference type="InterPro" id="IPR050161">
    <property type="entry name" value="Siro_Cobalamin_biosynth"/>
</dbReference>
<dbReference type="NCBIfam" id="NF007922">
    <property type="entry name" value="PRK10637.1"/>
    <property type="match status" value="1"/>
</dbReference>
<feature type="domain" description="Siroheme synthase central" evidence="19">
    <location>
        <begin position="152"/>
        <end position="176"/>
    </location>
</feature>
<evidence type="ECO:0000256" key="3">
    <source>
        <dbReference type="ARBA" id="ARBA00022573"/>
    </source>
</evidence>
<dbReference type="GO" id="GO:0043115">
    <property type="term" value="F:precorrin-2 dehydrogenase activity"/>
    <property type="evidence" value="ECO:0007669"/>
    <property type="project" value="UniProtKB-EC"/>
</dbReference>
<keyword evidence="21" id="KW-1185">Reference proteome</keyword>
<evidence type="ECO:0000256" key="6">
    <source>
        <dbReference type="ARBA" id="ARBA00022691"/>
    </source>
</evidence>
<reference evidence="20" key="1">
    <citation type="submission" date="2012-02" db="EMBL/GenBank/DDBJ databases">
        <title>The complete genome of Frateuria aurantia DSM 6220.</title>
        <authorList>
            <consortium name="US DOE Joint Genome Institute (JGI-PGF)"/>
            <person name="Lucas S."/>
            <person name="Copeland A."/>
            <person name="Lapidus A."/>
            <person name="Glavina del Rio T."/>
            <person name="Dalin E."/>
            <person name="Tice H."/>
            <person name="Bruce D."/>
            <person name="Goodwin L."/>
            <person name="Pitluck S."/>
            <person name="Peters L."/>
            <person name="Ovchinnikova G."/>
            <person name="Teshima H."/>
            <person name="Kyrpides N."/>
            <person name="Mavromatis K."/>
            <person name="Ivanova N."/>
            <person name="Brettin T."/>
            <person name="Detter J.C."/>
            <person name="Han C."/>
            <person name="Larimer F."/>
            <person name="Land M."/>
            <person name="Hauser L."/>
            <person name="Markowitz V."/>
            <person name="Cheng J.-F."/>
            <person name="Hugenholtz P."/>
            <person name="Woyke T."/>
            <person name="Wu D."/>
            <person name="Brambilla E."/>
            <person name="Klenk H.-P."/>
            <person name="Eisen J.A."/>
        </authorList>
    </citation>
    <scope>NUCLEOTIDE SEQUENCE</scope>
    <source>
        <strain evidence="20">DSM 6220</strain>
    </source>
</reference>
<dbReference type="Pfam" id="PF13241">
    <property type="entry name" value="NAD_binding_7"/>
    <property type="match status" value="1"/>
</dbReference>
<dbReference type="InterPro" id="IPR036291">
    <property type="entry name" value="NAD(P)-bd_dom_sf"/>
</dbReference>
<sequence>MPFGATAHTFDHLSSVFREFIVDTLMRWYATLSLYPLFVDLRGRAVLVIGGGPVAERKIAALLRSEAQISVVAETLTEPLQELVARQALQWRQDPFQPDMLDTVWLTIAATDDAILNATVAKAGEARQRWVNVVDAPGLSSVQIPSVIHRAPLQVAISTHGAAPVLARRLRERIESLLPESIGPLVALAQRFRGQIRQRFPDLGSRRAFYDWLHDGPVGQALARQQEDEAVQRLESALAQPARPLERTGHVTLVGAGPGDPGLLTLAALRAMNEADVILHDALVSPAVLDLARRDASLIRVGKRGGGIHTPQTEIHRQLLEHARAGRHVVRLKGGDPFIFGRGGEEIEILREHGIAYRIVPGITAALACAAYAGISLSHRQHARSIQLITAHSREAVPSLDWLSLVQPEQTLAIYMGVAVLETVQQTLLRHGMPASTPFALIENGSLPSQRSLAGELGQLSQLALEHHIAAPALLVIGEVAAMAHRQHWFGRHLDARPAGTSLPSRLPAPLGT</sequence>
<dbReference type="NCBIfam" id="TIGR01470">
    <property type="entry name" value="cysG_Nterm"/>
    <property type="match status" value="1"/>
</dbReference>
<evidence type="ECO:0000259" key="17">
    <source>
        <dbReference type="Pfam" id="PF00590"/>
    </source>
</evidence>
<evidence type="ECO:0000256" key="16">
    <source>
        <dbReference type="RuleBase" id="RU003960"/>
    </source>
</evidence>
<dbReference type="SUPFAM" id="SSF75615">
    <property type="entry name" value="Siroheme synthase middle domains-like"/>
    <property type="match status" value="1"/>
</dbReference>
<feature type="domain" description="Tetrapyrrole methylase" evidence="17">
    <location>
        <begin position="251"/>
        <end position="460"/>
    </location>
</feature>
<dbReference type="SUPFAM" id="SSF51735">
    <property type="entry name" value="NAD(P)-binding Rossmann-fold domains"/>
    <property type="match status" value="1"/>
</dbReference>
<dbReference type="EMBL" id="CP003350">
    <property type="protein sequence ID" value="AFC87255.1"/>
    <property type="molecule type" value="Genomic_DNA"/>
</dbReference>
<dbReference type="InterPro" id="IPR006366">
    <property type="entry name" value="CobA/CysG_C"/>
</dbReference>
<dbReference type="InterPro" id="IPR019478">
    <property type="entry name" value="Sirohaem_synthase_dimer_dom"/>
</dbReference>
<protein>
    <submittedName>
        <fullName evidence="20">Uroporphyrin-III C-methyltransferase</fullName>
    </submittedName>
</protein>
<keyword evidence="10" id="KW-0627">Porphyrin biosynthesis</keyword>
<dbReference type="PROSITE" id="PS00840">
    <property type="entry name" value="SUMT_2"/>
    <property type="match status" value="1"/>
</dbReference>
<keyword evidence="7" id="KW-0560">Oxidoreductase</keyword>
<dbReference type="InterPro" id="IPR037115">
    <property type="entry name" value="Sirohaem_synt_dimer_dom_sf"/>
</dbReference>
<dbReference type="GO" id="GO:0051266">
    <property type="term" value="F:sirohydrochlorin ferrochelatase activity"/>
    <property type="evidence" value="ECO:0007669"/>
    <property type="project" value="InterPro"/>
</dbReference>
<comment type="similarity">
    <text evidence="2 16">Belongs to the precorrin methyltransferase family.</text>
</comment>
<dbReference type="Gene3D" id="1.10.8.210">
    <property type="entry name" value="Sirohaem synthase, dimerisation domain"/>
    <property type="match status" value="1"/>
</dbReference>
<accession>H8L200</accession>